<dbReference type="PANTHER" id="PTHR23011">
    <property type="entry name" value="CYCLIC NUCLEOTIDE-BINDING DOMAIN CONTAINING PROTEIN"/>
    <property type="match status" value="1"/>
</dbReference>
<dbReference type="InterPro" id="IPR000595">
    <property type="entry name" value="cNMP-bd_dom"/>
</dbReference>
<keyword evidence="4" id="KW-1185">Reference proteome</keyword>
<reference evidence="3" key="1">
    <citation type="submission" date="2021-09" db="EMBL/GenBank/DDBJ databases">
        <authorList>
            <consortium name="AG Swart"/>
            <person name="Singh M."/>
            <person name="Singh A."/>
            <person name="Seah K."/>
            <person name="Emmerich C."/>
        </authorList>
    </citation>
    <scope>NUCLEOTIDE SEQUENCE</scope>
    <source>
        <strain evidence="3">ATCC30299</strain>
    </source>
</reference>
<dbReference type="InterPro" id="IPR014710">
    <property type="entry name" value="RmlC-like_jellyroll"/>
</dbReference>
<dbReference type="CDD" id="cd00038">
    <property type="entry name" value="CAP_ED"/>
    <property type="match status" value="2"/>
</dbReference>
<feature type="domain" description="Cyclic nucleotide-binding" evidence="2">
    <location>
        <begin position="38"/>
        <end position="90"/>
    </location>
</feature>
<dbReference type="SUPFAM" id="SSF51206">
    <property type="entry name" value="cAMP-binding domain-like"/>
    <property type="match status" value="2"/>
</dbReference>
<gene>
    <name evidence="3" type="ORF">BSTOLATCC_MIC3896</name>
</gene>
<dbReference type="PANTHER" id="PTHR23011:SF28">
    <property type="entry name" value="CYCLIC NUCLEOTIDE-BINDING DOMAIN CONTAINING PROTEIN"/>
    <property type="match status" value="1"/>
</dbReference>
<evidence type="ECO:0000259" key="2">
    <source>
        <dbReference type="PROSITE" id="PS50042"/>
    </source>
</evidence>
<evidence type="ECO:0000313" key="4">
    <source>
        <dbReference type="Proteomes" id="UP001162131"/>
    </source>
</evidence>
<dbReference type="Pfam" id="PF00027">
    <property type="entry name" value="cNMP_binding"/>
    <property type="match status" value="1"/>
</dbReference>
<dbReference type="Gene3D" id="2.60.120.10">
    <property type="entry name" value="Jelly Rolls"/>
    <property type="match status" value="3"/>
</dbReference>
<feature type="domain" description="Cyclic nucleotide-binding" evidence="2">
    <location>
        <begin position="276"/>
        <end position="325"/>
    </location>
</feature>
<comment type="caution">
    <text evidence="3">The sequence shown here is derived from an EMBL/GenBank/DDBJ whole genome shotgun (WGS) entry which is preliminary data.</text>
</comment>
<protein>
    <recommendedName>
        <fullName evidence="2">Cyclic nucleotide-binding domain-containing protein</fullName>
    </recommendedName>
</protein>
<feature type="domain" description="Cyclic nucleotide-binding" evidence="2">
    <location>
        <begin position="198"/>
        <end position="273"/>
    </location>
</feature>
<dbReference type="PRINTS" id="PR00103">
    <property type="entry name" value="CAMPKINASE"/>
</dbReference>
<sequence>MSESYDISRITQILQIPSRLRSEEDIAYLMSLTSKIDFFKKITEEQRSSEIHKACCQVMTYEERNPGDIIVKFGENGYNFYIILQGSASVNIPRKKKVTIDLSDVEAEKFRKILSTLNKEEDDISEIRLDSKLRKRRGGAIFNAVDLISLNTAMQVKENEDSDNQQLNGILKINDLFKDKLDEEKAIILDFLSKQNPEARVVKLETEELNKVAIIKEGESFGELSLISDKPRAATLIAEKKIILGVISKPNFQKILGKYEAKRLNEKIEFLQSLPIFSNWSKLALYKLGLYFSRILYKKHQFVYKEGELANNVYFVKSGEFKITKIHSELKGVVDTSSIEAQGSRISSNGSVLRLGKMRKIGIQKQLQLVIKGKNEMIGMEEAMENFEKRIHSCQCWSDEGELLCINRDNLTVGITYPETWTQIRDKHNANNAFFKQRVSQLIKIERAKRSLDLSAFSKIPVKFLEKLEKEKEENEKLKELAPSVQEKPVKETRSSLPDKEINHSPRIMLPELKRFRTSPSPSPSPSPERVKTEESPVFKEDRSIIFYNRIIDTGLSNPDSPQTPQSFTPGIKNRNKSNPHKKIVHRRGAPPNFLRNYKQAISNRKADNAIIEEIIMKYKDDLDQSLRKCSADTKREDNSYFL</sequence>
<accession>A0AAU9IKE1</accession>
<dbReference type="Proteomes" id="UP001162131">
    <property type="component" value="Unassembled WGS sequence"/>
</dbReference>
<evidence type="ECO:0000313" key="3">
    <source>
        <dbReference type="EMBL" id="CAG9311609.1"/>
    </source>
</evidence>
<dbReference type="InterPro" id="IPR018488">
    <property type="entry name" value="cNMP-bd_CS"/>
</dbReference>
<evidence type="ECO:0000256" key="1">
    <source>
        <dbReference type="SAM" id="MobiDB-lite"/>
    </source>
</evidence>
<feature type="region of interest" description="Disordered" evidence="1">
    <location>
        <begin position="554"/>
        <end position="588"/>
    </location>
</feature>
<proteinExistence type="predicted"/>
<dbReference type="InterPro" id="IPR018490">
    <property type="entry name" value="cNMP-bd_dom_sf"/>
</dbReference>
<feature type="compositionally biased region" description="Polar residues" evidence="1">
    <location>
        <begin position="555"/>
        <end position="569"/>
    </location>
</feature>
<dbReference type="AlphaFoldDB" id="A0AAU9IKE1"/>
<feature type="compositionally biased region" description="Basic residues" evidence="1">
    <location>
        <begin position="574"/>
        <end position="588"/>
    </location>
</feature>
<name>A0AAU9IKE1_9CILI</name>
<dbReference type="PROSITE" id="PS00888">
    <property type="entry name" value="CNMP_BINDING_1"/>
    <property type="match status" value="1"/>
</dbReference>
<dbReference type="EMBL" id="CAJZBQ010000004">
    <property type="protein sequence ID" value="CAG9311609.1"/>
    <property type="molecule type" value="Genomic_DNA"/>
</dbReference>
<organism evidence="3 4">
    <name type="scientific">Blepharisma stoltei</name>
    <dbReference type="NCBI Taxonomy" id="1481888"/>
    <lineage>
        <taxon>Eukaryota</taxon>
        <taxon>Sar</taxon>
        <taxon>Alveolata</taxon>
        <taxon>Ciliophora</taxon>
        <taxon>Postciliodesmatophora</taxon>
        <taxon>Heterotrichea</taxon>
        <taxon>Heterotrichida</taxon>
        <taxon>Blepharismidae</taxon>
        <taxon>Blepharisma</taxon>
    </lineage>
</organism>
<dbReference type="PROSITE" id="PS00889">
    <property type="entry name" value="CNMP_BINDING_2"/>
    <property type="match status" value="1"/>
</dbReference>
<feature type="region of interest" description="Disordered" evidence="1">
    <location>
        <begin position="473"/>
        <end position="537"/>
    </location>
</feature>
<feature type="compositionally biased region" description="Basic and acidic residues" evidence="1">
    <location>
        <begin position="488"/>
        <end position="504"/>
    </location>
</feature>
<dbReference type="PROSITE" id="PS50042">
    <property type="entry name" value="CNMP_BINDING_3"/>
    <property type="match status" value="3"/>
</dbReference>